<sequence>MTEPFLREERQGAVLVLTMDGPEDRNALSSARQCEEFVEACRRINTDQSVKVVILTGREPAFCSGGNIKHMRSLEGFMAGPVQEVAEGYRSSLQQLALSLYELQVPVIAAVNGPAIGAGLDIACMCDIRLASERARFSEAFVRLGLISGIGGAWFLPRAVGPSRAAELSFTARVFDAAQALEYGLVSEVVAPDQLMPRAHELAGEIARHSGMALRFCKRLLRKSDGLDLRASLDLTAALQAIAHQTPEHHAAVECFLAARERG</sequence>
<dbReference type="Gene3D" id="1.10.12.10">
    <property type="entry name" value="Lyase 2-enoyl-coa Hydratase, Chain A, domain 2"/>
    <property type="match status" value="1"/>
</dbReference>
<dbReference type="Pfam" id="PF00378">
    <property type="entry name" value="ECH_1"/>
    <property type="match status" value="1"/>
</dbReference>
<comment type="caution">
    <text evidence="3">The sequence shown here is derived from an EMBL/GenBank/DDBJ whole genome shotgun (WGS) entry which is preliminary data.</text>
</comment>
<dbReference type="Proteomes" id="UP000278036">
    <property type="component" value="Unassembled WGS sequence"/>
</dbReference>
<comment type="similarity">
    <text evidence="1">Belongs to the enoyl-CoA hydratase/isomerase family.</text>
</comment>
<accession>A0A3A9JU74</accession>
<keyword evidence="2 3" id="KW-0456">Lyase</keyword>
<dbReference type="GO" id="GO:0006635">
    <property type="term" value="P:fatty acid beta-oxidation"/>
    <property type="evidence" value="ECO:0007669"/>
    <property type="project" value="TreeGrafter"/>
</dbReference>
<dbReference type="Gene3D" id="3.90.226.10">
    <property type="entry name" value="2-enoyl-CoA Hydratase, Chain A, domain 1"/>
    <property type="match status" value="1"/>
</dbReference>
<dbReference type="AlphaFoldDB" id="A0A3A9JU74"/>
<evidence type="ECO:0000256" key="2">
    <source>
        <dbReference type="ARBA" id="ARBA00023239"/>
    </source>
</evidence>
<organism evidence="3 6">
    <name type="scientific">Teichococcus wenyumeiae</name>
    <dbReference type="NCBI Taxonomy" id="2478470"/>
    <lineage>
        <taxon>Bacteria</taxon>
        <taxon>Pseudomonadati</taxon>
        <taxon>Pseudomonadota</taxon>
        <taxon>Alphaproteobacteria</taxon>
        <taxon>Acetobacterales</taxon>
        <taxon>Roseomonadaceae</taxon>
        <taxon>Roseomonas</taxon>
    </lineage>
</organism>
<evidence type="ECO:0000256" key="1">
    <source>
        <dbReference type="ARBA" id="ARBA00005254"/>
    </source>
</evidence>
<proteinExistence type="inferred from homology"/>
<dbReference type="InterPro" id="IPR029045">
    <property type="entry name" value="ClpP/crotonase-like_dom_sf"/>
</dbReference>
<reference evidence="3 6" key="1">
    <citation type="submission" date="2018-09" db="EMBL/GenBank/DDBJ databases">
        <title>Roseomonas sp. nov., isolated from feces of Tibetan antelopes in the Qinghai-Tibet plateau, China.</title>
        <authorList>
            <person name="Tian Z."/>
        </authorList>
    </citation>
    <scope>NUCLEOTIDE SEQUENCE [LARGE SCALE GENOMIC DNA]</scope>
    <source>
        <strain evidence="4 5">Z23</strain>
        <strain evidence="3 6">Z24</strain>
    </source>
</reference>
<evidence type="ECO:0000313" key="6">
    <source>
        <dbReference type="Proteomes" id="UP000278036"/>
    </source>
</evidence>
<dbReference type="CDD" id="cd06558">
    <property type="entry name" value="crotonase-like"/>
    <property type="match status" value="1"/>
</dbReference>
<name>A0A3A9JU74_9PROT</name>
<dbReference type="PANTHER" id="PTHR11941">
    <property type="entry name" value="ENOYL-COA HYDRATASE-RELATED"/>
    <property type="match status" value="1"/>
</dbReference>
<keyword evidence="5" id="KW-1185">Reference proteome</keyword>
<dbReference type="InParanoid" id="A0A3A9JU74"/>
<dbReference type="EMBL" id="RAQU01000144">
    <property type="protein sequence ID" value="RKK02549.1"/>
    <property type="molecule type" value="Genomic_DNA"/>
</dbReference>
<evidence type="ECO:0000313" key="3">
    <source>
        <dbReference type="EMBL" id="RKK02549.1"/>
    </source>
</evidence>
<dbReference type="InterPro" id="IPR014748">
    <property type="entry name" value="Enoyl-CoA_hydra_C"/>
</dbReference>
<gene>
    <name evidence="3" type="ORF">D6Z83_19200</name>
    <name evidence="4" type="ORF">EBE87_26235</name>
</gene>
<dbReference type="GO" id="GO:0004300">
    <property type="term" value="F:enoyl-CoA hydratase activity"/>
    <property type="evidence" value="ECO:0007669"/>
    <property type="project" value="UniProtKB-EC"/>
</dbReference>
<dbReference type="RefSeq" id="WP_120639861.1">
    <property type="nucleotide sequence ID" value="NZ_RAQU01000144.1"/>
</dbReference>
<dbReference type="EMBL" id="RFLX01000062">
    <property type="protein sequence ID" value="RMI15336.1"/>
    <property type="molecule type" value="Genomic_DNA"/>
</dbReference>
<dbReference type="SUPFAM" id="SSF52096">
    <property type="entry name" value="ClpP/crotonase"/>
    <property type="match status" value="1"/>
</dbReference>
<protein>
    <submittedName>
        <fullName evidence="3">Enoyl-CoA hydratase</fullName>
        <ecNumber evidence="3">4.2.1.17</ecNumber>
    </submittedName>
</protein>
<dbReference type="OrthoDB" id="9781757at2"/>
<dbReference type="EC" id="4.2.1.17" evidence="3"/>
<dbReference type="InterPro" id="IPR001753">
    <property type="entry name" value="Enoyl-CoA_hydra/iso"/>
</dbReference>
<dbReference type="PANTHER" id="PTHR11941:SF54">
    <property type="entry name" value="ENOYL-COA HYDRATASE, MITOCHONDRIAL"/>
    <property type="match status" value="1"/>
</dbReference>
<evidence type="ECO:0000313" key="5">
    <source>
        <dbReference type="Proteomes" id="UP000274097"/>
    </source>
</evidence>
<evidence type="ECO:0000313" key="4">
    <source>
        <dbReference type="EMBL" id="RMI15336.1"/>
    </source>
</evidence>
<dbReference type="NCBIfam" id="NF006699">
    <property type="entry name" value="PRK09245.1"/>
    <property type="match status" value="1"/>
</dbReference>
<dbReference type="Proteomes" id="UP000274097">
    <property type="component" value="Unassembled WGS sequence"/>
</dbReference>